<proteinExistence type="predicted"/>
<name>A0A939G5U8_9BACT</name>
<dbReference type="EMBL" id="JAFMYU010000003">
    <property type="protein sequence ID" value="MBO0930333.1"/>
    <property type="molecule type" value="Genomic_DNA"/>
</dbReference>
<gene>
    <name evidence="2" type="ORF">J2I48_04965</name>
</gene>
<comment type="caution">
    <text evidence="2">The sequence shown here is derived from an EMBL/GenBank/DDBJ whole genome shotgun (WGS) entry which is preliminary data.</text>
</comment>
<reference evidence="2 3" key="1">
    <citation type="submission" date="2021-03" db="EMBL/GenBank/DDBJ databases">
        <title>Fibrella sp. HMF5036 genome sequencing and assembly.</title>
        <authorList>
            <person name="Kang H."/>
            <person name="Kim H."/>
            <person name="Bae S."/>
            <person name="Joh K."/>
        </authorList>
    </citation>
    <scope>NUCLEOTIDE SEQUENCE [LARGE SCALE GENOMIC DNA]</scope>
    <source>
        <strain evidence="2 3">HMF5036</strain>
    </source>
</reference>
<evidence type="ECO:0000313" key="3">
    <source>
        <dbReference type="Proteomes" id="UP000664795"/>
    </source>
</evidence>
<protein>
    <submittedName>
        <fullName evidence="2">Uncharacterized protein</fullName>
    </submittedName>
</protein>
<accession>A0A939G5U8</accession>
<dbReference type="RefSeq" id="WP_207334298.1">
    <property type="nucleotide sequence ID" value="NZ_JAFMYU010000003.1"/>
</dbReference>
<sequence length="75" mass="8274">MNRLNRDIDRLFGDVLLLMGQVITKTLEHYQAAQAAKLKPRFTPSDAAVTDVQADPLPTPSTQPVSTNTNERKPA</sequence>
<feature type="compositionally biased region" description="Polar residues" evidence="1">
    <location>
        <begin position="60"/>
        <end position="69"/>
    </location>
</feature>
<organism evidence="2 3">
    <name type="scientific">Fibrella aquatilis</name>
    <dbReference type="NCBI Taxonomy" id="2817059"/>
    <lineage>
        <taxon>Bacteria</taxon>
        <taxon>Pseudomonadati</taxon>
        <taxon>Bacteroidota</taxon>
        <taxon>Cytophagia</taxon>
        <taxon>Cytophagales</taxon>
        <taxon>Spirosomataceae</taxon>
        <taxon>Fibrella</taxon>
    </lineage>
</organism>
<feature type="region of interest" description="Disordered" evidence="1">
    <location>
        <begin position="41"/>
        <end position="75"/>
    </location>
</feature>
<evidence type="ECO:0000256" key="1">
    <source>
        <dbReference type="SAM" id="MobiDB-lite"/>
    </source>
</evidence>
<dbReference type="Proteomes" id="UP000664795">
    <property type="component" value="Unassembled WGS sequence"/>
</dbReference>
<keyword evidence="3" id="KW-1185">Reference proteome</keyword>
<evidence type="ECO:0000313" key="2">
    <source>
        <dbReference type="EMBL" id="MBO0930333.1"/>
    </source>
</evidence>
<dbReference type="AlphaFoldDB" id="A0A939G5U8"/>